<dbReference type="InterPro" id="IPR011005">
    <property type="entry name" value="Dihydropteroate_synth-like_sf"/>
</dbReference>
<keyword evidence="2" id="KW-0808">Transferase</keyword>
<name>A0ABP8NYU7_9NOCA</name>
<dbReference type="InterPro" id="IPR006390">
    <property type="entry name" value="DHP_synth_dom"/>
</dbReference>
<dbReference type="SUPFAM" id="SSF51717">
    <property type="entry name" value="Dihydropteroate synthetase-like"/>
    <property type="match status" value="1"/>
</dbReference>
<accession>A0ABP8NYU7</accession>
<dbReference type="EMBL" id="BAABFB010000030">
    <property type="protein sequence ID" value="GAA4477318.1"/>
    <property type="molecule type" value="Genomic_DNA"/>
</dbReference>
<dbReference type="PROSITE" id="PS00793">
    <property type="entry name" value="DHPS_2"/>
    <property type="match status" value="1"/>
</dbReference>
<dbReference type="Proteomes" id="UP001501183">
    <property type="component" value="Unassembled WGS sequence"/>
</dbReference>
<comment type="pathway">
    <text evidence="2">Cofactor biosynthesis; tetrahydrofolate biosynthesis; 7,8-dihydrofolate from 2-amino-4-hydroxy-6-hydroxymethyl-7,8-dihydropteridine diphosphate and 4-aminobenzoate: step 1/2.</text>
</comment>
<feature type="domain" description="Pterin-binding" evidence="4">
    <location>
        <begin position="47"/>
        <end position="300"/>
    </location>
</feature>
<dbReference type="InterPro" id="IPR000489">
    <property type="entry name" value="Pterin-binding_dom"/>
</dbReference>
<dbReference type="NCBIfam" id="TIGR01496">
    <property type="entry name" value="DHPS"/>
    <property type="match status" value="1"/>
</dbReference>
<comment type="caution">
    <text evidence="5">The sequence shown here is derived from an EMBL/GenBank/DDBJ whole genome shotgun (WGS) entry which is preliminary data.</text>
</comment>
<dbReference type="PROSITE" id="PS50972">
    <property type="entry name" value="PTERIN_BINDING"/>
    <property type="match status" value="1"/>
</dbReference>
<comment type="similarity">
    <text evidence="1 2">Belongs to the DHPS family.</text>
</comment>
<dbReference type="PANTHER" id="PTHR20941:SF8">
    <property type="entry name" value="INACTIVE DIHYDROPTEROATE SYNTHASE 2"/>
    <property type="match status" value="1"/>
</dbReference>
<evidence type="ECO:0000256" key="3">
    <source>
        <dbReference type="SAM" id="MobiDB-lite"/>
    </source>
</evidence>
<reference evidence="6" key="1">
    <citation type="journal article" date="2019" name="Int. J. Syst. Evol. Microbiol.">
        <title>The Global Catalogue of Microorganisms (GCM) 10K type strain sequencing project: providing services to taxonomists for standard genome sequencing and annotation.</title>
        <authorList>
            <consortium name="The Broad Institute Genomics Platform"/>
            <consortium name="The Broad Institute Genome Sequencing Center for Infectious Disease"/>
            <person name="Wu L."/>
            <person name="Ma J."/>
        </authorList>
    </citation>
    <scope>NUCLEOTIDE SEQUENCE [LARGE SCALE GENOMIC DNA]</scope>
    <source>
        <strain evidence="6">JCM 32206</strain>
    </source>
</reference>
<feature type="compositionally biased region" description="Polar residues" evidence="3">
    <location>
        <begin position="13"/>
        <end position="36"/>
    </location>
</feature>
<keyword evidence="2" id="KW-0289">Folate biosynthesis</keyword>
<evidence type="ECO:0000313" key="5">
    <source>
        <dbReference type="EMBL" id="GAA4477318.1"/>
    </source>
</evidence>
<sequence length="319" mass="33719">MTEITGAEPAQRPSASSAEPAQRPSASSAGPAQRQTLCGRPVATDRALVMAIVNRTPDSFYDRGATFTDEAAMAAVNRAVDEGADLVDIGGVKAGPGDDVDAAEEIRRVVPFVEAIRARHPDLIISVDTWRGEVARLACAAGADLINDTWAGADPDLVLVAAELGAGYVCSHTGGAVPRTRPHRVRYADVVTDVLDEVVPAAERALALGVPRDSILIDPTHDFGKNTFHGLELLRRVDDLVKTGWPVLMALSNKDFIGETLGVELAERLEGTLAATAWAAARGARVFRVHEVASTRRVVDMIAAIAGTRAPVRTVRGLA</sequence>
<dbReference type="Gene3D" id="3.20.20.20">
    <property type="entry name" value="Dihydropteroate synthase-like"/>
    <property type="match status" value="1"/>
</dbReference>
<protein>
    <recommendedName>
        <fullName evidence="2">Dihydropteroate synthase</fullName>
        <shortName evidence="2">DHPS</shortName>
        <ecNumber evidence="2">2.5.1.15</ecNumber>
    </recommendedName>
    <alternativeName>
        <fullName evidence="2">Dihydropteroate pyrophosphorylase</fullName>
    </alternativeName>
</protein>
<keyword evidence="2" id="KW-0479">Metal-binding</keyword>
<keyword evidence="6" id="KW-1185">Reference proteome</keyword>
<dbReference type="Pfam" id="PF00809">
    <property type="entry name" value="Pterin_bind"/>
    <property type="match status" value="1"/>
</dbReference>
<dbReference type="PROSITE" id="PS00792">
    <property type="entry name" value="DHPS_1"/>
    <property type="match status" value="1"/>
</dbReference>
<dbReference type="RefSeq" id="WP_345344088.1">
    <property type="nucleotide sequence ID" value="NZ_BAABFB010000030.1"/>
</dbReference>
<comment type="function">
    <text evidence="2">Catalyzes the condensation of para-aminobenzoate (pABA) with 6-hydroxymethyl-7,8-dihydropterin diphosphate (DHPt-PP) to form 7,8-dihydropteroate (H2Pte), the immediate precursor of folate derivatives.</text>
</comment>
<dbReference type="PANTHER" id="PTHR20941">
    <property type="entry name" value="FOLATE SYNTHESIS PROTEINS"/>
    <property type="match status" value="1"/>
</dbReference>
<feature type="region of interest" description="Disordered" evidence="3">
    <location>
        <begin position="1"/>
        <end position="36"/>
    </location>
</feature>
<evidence type="ECO:0000256" key="2">
    <source>
        <dbReference type="RuleBase" id="RU361205"/>
    </source>
</evidence>
<proteinExistence type="inferred from homology"/>
<evidence type="ECO:0000313" key="6">
    <source>
        <dbReference type="Proteomes" id="UP001501183"/>
    </source>
</evidence>
<organism evidence="5 6">
    <name type="scientific">Rhodococcus olei</name>
    <dbReference type="NCBI Taxonomy" id="2161675"/>
    <lineage>
        <taxon>Bacteria</taxon>
        <taxon>Bacillati</taxon>
        <taxon>Actinomycetota</taxon>
        <taxon>Actinomycetes</taxon>
        <taxon>Mycobacteriales</taxon>
        <taxon>Nocardiaceae</taxon>
        <taxon>Rhodococcus</taxon>
    </lineage>
</organism>
<dbReference type="CDD" id="cd00739">
    <property type="entry name" value="DHPS"/>
    <property type="match status" value="1"/>
</dbReference>
<dbReference type="EC" id="2.5.1.15" evidence="2"/>
<evidence type="ECO:0000256" key="1">
    <source>
        <dbReference type="ARBA" id="ARBA00009503"/>
    </source>
</evidence>
<evidence type="ECO:0000259" key="4">
    <source>
        <dbReference type="PROSITE" id="PS50972"/>
    </source>
</evidence>
<dbReference type="InterPro" id="IPR045031">
    <property type="entry name" value="DHP_synth-like"/>
</dbReference>
<gene>
    <name evidence="5" type="primary">folP_1</name>
    <name evidence="5" type="ORF">GCM10023094_19320</name>
</gene>
<comment type="cofactor">
    <cofactor evidence="2">
        <name>Mg(2+)</name>
        <dbReference type="ChEBI" id="CHEBI:18420"/>
    </cofactor>
</comment>
<keyword evidence="2" id="KW-0460">Magnesium</keyword>